<gene>
    <name evidence="2" type="ORF">NP493_239g00007</name>
</gene>
<dbReference type="SUPFAM" id="SSF56219">
    <property type="entry name" value="DNase I-like"/>
    <property type="match status" value="1"/>
</dbReference>
<evidence type="ECO:0000256" key="1">
    <source>
        <dbReference type="SAM" id="MobiDB-lite"/>
    </source>
</evidence>
<protein>
    <submittedName>
        <fullName evidence="2">Uncharacterized protein</fullName>
    </submittedName>
</protein>
<reference evidence="2" key="1">
    <citation type="journal article" date="2023" name="Mol. Biol. Evol.">
        <title>Third-Generation Sequencing Reveals the Adaptive Role of the Epigenome in Three Deep-Sea Polychaetes.</title>
        <authorList>
            <person name="Perez M."/>
            <person name="Aroh O."/>
            <person name="Sun Y."/>
            <person name="Lan Y."/>
            <person name="Juniper S.K."/>
            <person name="Young C.R."/>
            <person name="Angers B."/>
            <person name="Qian P.Y."/>
        </authorList>
    </citation>
    <scope>NUCLEOTIDE SEQUENCE</scope>
    <source>
        <strain evidence="2">R07B-5</strain>
    </source>
</reference>
<dbReference type="InterPro" id="IPR036691">
    <property type="entry name" value="Endo/exonu/phosph_ase_sf"/>
</dbReference>
<keyword evidence="3" id="KW-1185">Reference proteome</keyword>
<feature type="region of interest" description="Disordered" evidence="1">
    <location>
        <begin position="227"/>
        <end position="254"/>
    </location>
</feature>
<organism evidence="2 3">
    <name type="scientific">Ridgeia piscesae</name>
    <name type="common">Tubeworm</name>
    <dbReference type="NCBI Taxonomy" id="27915"/>
    <lineage>
        <taxon>Eukaryota</taxon>
        <taxon>Metazoa</taxon>
        <taxon>Spiralia</taxon>
        <taxon>Lophotrochozoa</taxon>
        <taxon>Annelida</taxon>
        <taxon>Polychaeta</taxon>
        <taxon>Sedentaria</taxon>
        <taxon>Canalipalpata</taxon>
        <taxon>Sabellida</taxon>
        <taxon>Siboglinidae</taxon>
        <taxon>Ridgeia</taxon>
    </lineage>
</organism>
<name>A0AAD9NZF9_RIDPI</name>
<proteinExistence type="predicted"/>
<evidence type="ECO:0000313" key="2">
    <source>
        <dbReference type="EMBL" id="KAK2185338.1"/>
    </source>
</evidence>
<dbReference type="Gene3D" id="3.60.10.10">
    <property type="entry name" value="Endonuclease/exonuclease/phosphatase"/>
    <property type="match status" value="1"/>
</dbReference>
<dbReference type="EMBL" id="JAODUO010000239">
    <property type="protein sequence ID" value="KAK2185338.1"/>
    <property type="molecule type" value="Genomic_DNA"/>
</dbReference>
<accession>A0AAD9NZF9</accession>
<sequence length="254" mass="28479">MIMSSSQVKELAVIDIGTTATAHSGIAEDLLAIHGFSGADAVASLHGVGKAIVINIAKKGTLSLSKVGDVKADMKSLHAQVTKFVCAGYGKEKEGRPEWALLSERISWQCAQWHPDKLLLIADFNARIRRDNDKWPLVMGKHRIGKCNPNAELLLALCSEFELIVTNIMFKQKDEHKTTWMHPRSRHWHMIDFIITRCRDKMNIHSVEPCVELPAGPITDAEVKRGFQNTTKAQKAWDKQGDQAQHNKTKYHQP</sequence>
<dbReference type="Proteomes" id="UP001209878">
    <property type="component" value="Unassembled WGS sequence"/>
</dbReference>
<evidence type="ECO:0000313" key="3">
    <source>
        <dbReference type="Proteomes" id="UP001209878"/>
    </source>
</evidence>
<dbReference type="AlphaFoldDB" id="A0AAD9NZF9"/>
<comment type="caution">
    <text evidence="2">The sequence shown here is derived from an EMBL/GenBank/DDBJ whole genome shotgun (WGS) entry which is preliminary data.</text>
</comment>